<dbReference type="InterPro" id="IPR024462">
    <property type="entry name" value="GH116_N"/>
</dbReference>
<dbReference type="EMBL" id="JADWYR010000004">
    <property type="protein sequence ID" value="MBG9378748.1"/>
    <property type="molecule type" value="Genomic_DNA"/>
</dbReference>
<dbReference type="PANTHER" id="PTHR12654">
    <property type="entry name" value="BILE ACID BETA-GLUCOSIDASE-RELATED"/>
    <property type="match status" value="1"/>
</dbReference>
<dbReference type="Pfam" id="PF04685">
    <property type="entry name" value="DUF608"/>
    <property type="match status" value="1"/>
</dbReference>
<dbReference type="PANTHER" id="PTHR12654:SF4">
    <property type="entry name" value="PB1 DOMAIN-CONTAINING PROTEIN"/>
    <property type="match status" value="1"/>
</dbReference>
<sequence>MKKCFFVLAGLVCTLLVPAQSTDPTHHVPADKQLPGTWTTSLYSKEKKIFKGAELLTIGMPCGGIAAGQLYVRGDGTLANWWIANNAHNTGYGIDSLTKFNTALGPWKVCYQTFEPASYVSQGFALTVTQNGKKQTTVLNKENFDDISFTGEYPIAEISYASKKQQLPVKVDAEIFSPFIPMNARESATPGTILKYTIRNTSSKNATVMLEGWVQNLVCLEIAGEINALSRNRTETKNGLTSVVMELIPKKENAAEKRPVVQLYEDFETGYGRWALTGDAFGTAPAPGSFGGDQSGVLNMSGKGMVNSFLNGDQTTGRMVSKPFVINDNYIVFNIGGGNHPGTTCINLVIDHKIVRTATGKNTEGLDPHNWDVHELKGKTAHLEIVDAAKGGWGHINIDNIGFSNLPVTREKYYPQQHPYFGNLSLSVLSNNAFADADYQGLDDSHRVDAAARTAGEKLCGSVGTTMTLQPGEQKEISFLLTWYFPNRPSYYQGSDVTAILANDWNQALPTDGATIIGNMYSNWFSSSQDVAAYLQQNYERLSRQTHLFHDTYYNNSTIPYWLNQRLLMPLSILATETCQWWANDKFWAWEGVGSCVGTCTHVWNYEQALAHFFPELERNIRERTDFDISFRQDGGVLARNGWGGILIDGHAGAILKAYREHLNSKNELFLTRNWDRIKRATEFIILEDGNEDGLIEKTQANTYDIAFYGANTYVGSLYLAALKAAGRMAVMMNDTAFANRCNMIAAAGEAHSVARLWNGEYFIQEVDLTAHPEFQYATGCLSDQLFGQTWNHLNNLGYIYPEEKVKQTLRSIWKYNWAPDVAVQNKVHPPERTYASFGEPGLLVCTWPKSPHMGEKGVRYRDEVWTGIEYQVATNMIYEGMTEEGLSIVRAVDQRYSPEKHNPWNEIECGDHYARAMASWGVMLALQDYYYNGPQGILGFHPKIQADNFKGFFTAAEAWGNILQVLGGNQQKNTIAVKYGNLLLRQVQLKSDKKPSSVQVLLNNKPLTSTYVYDDRTASIACEEMSLTANDIVDVIMTF</sequence>
<protein>
    <submittedName>
        <fullName evidence="4">Uncharacterized protein</fullName>
    </submittedName>
</protein>
<evidence type="ECO:0000256" key="1">
    <source>
        <dbReference type="SAM" id="SignalP"/>
    </source>
</evidence>
<feature type="domain" description="Glycosyl-hydrolase family 116 N-terminal" evidence="3">
    <location>
        <begin position="59"/>
        <end position="249"/>
    </location>
</feature>
<dbReference type="GO" id="GO:0005975">
    <property type="term" value="P:carbohydrate metabolic process"/>
    <property type="evidence" value="ECO:0007669"/>
    <property type="project" value="InterPro"/>
</dbReference>
<evidence type="ECO:0000313" key="5">
    <source>
        <dbReference type="Proteomes" id="UP000628448"/>
    </source>
</evidence>
<dbReference type="Pfam" id="PF12215">
    <property type="entry name" value="Glyco_hydr_116N"/>
    <property type="match status" value="2"/>
</dbReference>
<dbReference type="GO" id="GO:0008422">
    <property type="term" value="F:beta-glucosidase activity"/>
    <property type="evidence" value="ECO:0007669"/>
    <property type="project" value="TreeGrafter"/>
</dbReference>
<dbReference type="RefSeq" id="WP_196992854.1">
    <property type="nucleotide sequence ID" value="NZ_JADWYR010000004.1"/>
</dbReference>
<reference evidence="4" key="1">
    <citation type="submission" date="2020-11" db="EMBL/GenBank/DDBJ databases">
        <title>Bacterial whole genome sequence for Panacibacter sp. DH6.</title>
        <authorList>
            <person name="Le V."/>
            <person name="Ko S."/>
            <person name="Ahn C.-Y."/>
            <person name="Oh H.-M."/>
        </authorList>
    </citation>
    <scope>NUCLEOTIDE SEQUENCE</scope>
    <source>
        <strain evidence="4">DH6</strain>
    </source>
</reference>
<dbReference type="InterPro" id="IPR012341">
    <property type="entry name" value="6hp_glycosidase-like_sf"/>
</dbReference>
<organism evidence="4 5">
    <name type="scientific">Panacibacter microcysteis</name>
    <dbReference type="NCBI Taxonomy" id="2793269"/>
    <lineage>
        <taxon>Bacteria</taxon>
        <taxon>Pseudomonadati</taxon>
        <taxon>Bacteroidota</taxon>
        <taxon>Chitinophagia</taxon>
        <taxon>Chitinophagales</taxon>
        <taxon>Chitinophagaceae</taxon>
        <taxon>Panacibacter</taxon>
    </lineage>
</organism>
<keyword evidence="1" id="KW-0732">Signal</keyword>
<dbReference type="InterPro" id="IPR052566">
    <property type="entry name" value="Non-lysos_glucosylceramidase"/>
</dbReference>
<feature type="domain" description="Glycosyl-hydrolase family 116 catalytic region" evidence="2">
    <location>
        <begin position="649"/>
        <end position="922"/>
    </location>
</feature>
<gene>
    <name evidence="4" type="ORF">I5907_21125</name>
</gene>
<evidence type="ECO:0000313" key="4">
    <source>
        <dbReference type="EMBL" id="MBG9378748.1"/>
    </source>
</evidence>
<evidence type="ECO:0000259" key="3">
    <source>
        <dbReference type="Pfam" id="PF12215"/>
    </source>
</evidence>
<dbReference type="AlphaFoldDB" id="A0A931H0H7"/>
<feature type="signal peptide" evidence="1">
    <location>
        <begin position="1"/>
        <end position="19"/>
    </location>
</feature>
<feature type="chain" id="PRO_5037840320" evidence="1">
    <location>
        <begin position="20"/>
        <end position="1040"/>
    </location>
</feature>
<proteinExistence type="predicted"/>
<comment type="caution">
    <text evidence="4">The sequence shown here is derived from an EMBL/GenBank/DDBJ whole genome shotgun (WGS) entry which is preliminary data.</text>
</comment>
<dbReference type="InterPro" id="IPR008928">
    <property type="entry name" value="6-hairpin_glycosidase_sf"/>
</dbReference>
<dbReference type="SUPFAM" id="SSF48208">
    <property type="entry name" value="Six-hairpin glycosidases"/>
    <property type="match status" value="1"/>
</dbReference>
<feature type="domain" description="Glycosyl-hydrolase family 116 N-terminal" evidence="3">
    <location>
        <begin position="450"/>
        <end position="541"/>
    </location>
</feature>
<dbReference type="InterPro" id="IPR006775">
    <property type="entry name" value="GH116_catalytic"/>
</dbReference>
<name>A0A931H0H7_9BACT</name>
<evidence type="ECO:0000259" key="2">
    <source>
        <dbReference type="Pfam" id="PF04685"/>
    </source>
</evidence>
<keyword evidence="5" id="KW-1185">Reference proteome</keyword>
<dbReference type="Gene3D" id="1.50.10.10">
    <property type="match status" value="1"/>
</dbReference>
<dbReference type="Proteomes" id="UP000628448">
    <property type="component" value="Unassembled WGS sequence"/>
</dbReference>
<accession>A0A931H0H7</accession>